<dbReference type="Pfam" id="PF07632">
    <property type="entry name" value="Sde182_NH-like"/>
    <property type="match status" value="1"/>
</dbReference>
<name>A0A846QZ57_9FLAO</name>
<evidence type="ECO:0000313" key="3">
    <source>
        <dbReference type="EMBL" id="NJB72210.1"/>
    </source>
</evidence>
<dbReference type="SUPFAM" id="SSF53590">
    <property type="entry name" value="Nucleoside hydrolase"/>
    <property type="match status" value="1"/>
</dbReference>
<dbReference type="InterPro" id="IPR011483">
    <property type="entry name" value="Sde182_NH-like"/>
</dbReference>
<dbReference type="Proteomes" id="UP000590442">
    <property type="component" value="Unassembled WGS sequence"/>
</dbReference>
<proteinExistence type="predicted"/>
<organism evidence="3 4">
    <name type="scientific">Saonia flava</name>
    <dbReference type="NCBI Taxonomy" id="523696"/>
    <lineage>
        <taxon>Bacteria</taxon>
        <taxon>Pseudomonadati</taxon>
        <taxon>Bacteroidota</taxon>
        <taxon>Flavobacteriia</taxon>
        <taxon>Flavobacteriales</taxon>
        <taxon>Flavobacteriaceae</taxon>
        <taxon>Saonia</taxon>
    </lineage>
</organism>
<evidence type="ECO:0000259" key="1">
    <source>
        <dbReference type="Pfam" id="PF07632"/>
    </source>
</evidence>
<dbReference type="RefSeq" id="WP_167965014.1">
    <property type="nucleotide sequence ID" value="NZ_JAATJJ010000002.1"/>
</dbReference>
<gene>
    <name evidence="3" type="ORF">GGR42_002701</name>
</gene>
<evidence type="ECO:0008006" key="5">
    <source>
        <dbReference type="Google" id="ProtNLM"/>
    </source>
</evidence>
<dbReference type="InterPro" id="IPR036452">
    <property type="entry name" value="Ribo_hydro-like"/>
</dbReference>
<feature type="domain" description="Cellulose-binding Sde182 nucleoside hydrolase-like" evidence="1">
    <location>
        <begin position="31"/>
        <end position="301"/>
    </location>
</feature>
<evidence type="ECO:0000313" key="4">
    <source>
        <dbReference type="Proteomes" id="UP000590442"/>
    </source>
</evidence>
<dbReference type="GO" id="GO:0016799">
    <property type="term" value="F:hydrolase activity, hydrolyzing N-glycosyl compounds"/>
    <property type="evidence" value="ECO:0007669"/>
    <property type="project" value="InterPro"/>
</dbReference>
<dbReference type="InterPro" id="IPR013783">
    <property type="entry name" value="Ig-like_fold"/>
</dbReference>
<dbReference type="Gene3D" id="2.60.40.10">
    <property type="entry name" value="Immunoglobulins"/>
    <property type="match status" value="1"/>
</dbReference>
<protein>
    <recommendedName>
        <fullName evidence="5">DUF1593 domain-containing protein</fullName>
    </recommendedName>
</protein>
<feature type="domain" description="Cellulose-binding Sde182 C-terminal" evidence="2">
    <location>
        <begin position="391"/>
        <end position="474"/>
    </location>
</feature>
<accession>A0A846QZ57</accession>
<sequence>MKKFKLKTVIIFILMIGILPVQSQYFNQKPRVFVLTDIENEPDDAQSLVRFLTYSNMWDVEGIVATTSCWQRDKTAEWRIHEIVDAYGKVRDNLEKHESGYPEYGYLKGIIKKGVPKFGMAGVGEGQDSEGSEWLIKALEKDDDRPLYVQAWGGANVLAQALWKMERTKTKAELDKIISKIRVYTISDQDDTGPWIRNNFQEIFYVVSPGYEENGGGQYHLATWTGISGDKFHGRFVGPDFSIVDNPWLDEHIRNNHGPLGAEHPHTEYLMEGDTPSFLGLVNNGLNNPEHPNYGGWGGRYELYIPPFKKYMYEPELRPIWTDADDEVYGPATKSNHTSNQATIWRWREAYQNDFAARIDWSNTSDFKKANHPPIAKLDHPNELLVHSGDKVTLSAGGSTDPDGNNLAYNWMLYKEVGTLNISRGGLEFKDANAQVTSFEAPKTDKVKTMHIILSVTDEGAPSLTRYQRVIVNIMPKVK</sequence>
<reference evidence="3 4" key="1">
    <citation type="submission" date="2020-03" db="EMBL/GenBank/DDBJ databases">
        <title>Genomic Encyclopedia of Type Strains, Phase IV (KMG-IV): sequencing the most valuable type-strain genomes for metagenomic binning, comparative biology and taxonomic classification.</title>
        <authorList>
            <person name="Goeker M."/>
        </authorList>
    </citation>
    <scope>NUCLEOTIDE SEQUENCE [LARGE SCALE GENOMIC DNA]</scope>
    <source>
        <strain evidence="3 4">DSM 29762</strain>
    </source>
</reference>
<dbReference type="Gene3D" id="3.90.245.10">
    <property type="entry name" value="Ribonucleoside hydrolase-like"/>
    <property type="match status" value="1"/>
</dbReference>
<comment type="caution">
    <text evidence="3">The sequence shown here is derived from an EMBL/GenBank/DDBJ whole genome shotgun (WGS) entry which is preliminary data.</text>
</comment>
<dbReference type="AlphaFoldDB" id="A0A846QZ57"/>
<evidence type="ECO:0000259" key="2">
    <source>
        <dbReference type="Pfam" id="PF21027"/>
    </source>
</evidence>
<dbReference type="EMBL" id="JAATJJ010000002">
    <property type="protein sequence ID" value="NJB72210.1"/>
    <property type="molecule type" value="Genomic_DNA"/>
</dbReference>
<dbReference type="Pfam" id="PF21027">
    <property type="entry name" value="Sde0182_C"/>
    <property type="match status" value="1"/>
</dbReference>
<keyword evidence="4" id="KW-1185">Reference proteome</keyword>
<dbReference type="InterPro" id="IPR048527">
    <property type="entry name" value="Sde182_C"/>
</dbReference>